<dbReference type="HOGENOM" id="CLU_635535_0_0_1"/>
<reference evidence="4" key="2">
    <citation type="submission" date="2015-06" db="UniProtKB">
        <authorList>
            <consortium name="EnsemblProtists"/>
        </authorList>
    </citation>
    <scope>IDENTIFICATION</scope>
    <source>
        <strain evidence="4">Pr102</strain>
    </source>
</reference>
<dbReference type="VEuPathDB" id="FungiDB:KRP23_14744"/>
<feature type="domain" description="Reverse transcriptase Ty1/copia-type" evidence="2">
    <location>
        <begin position="250"/>
        <end position="323"/>
    </location>
</feature>
<protein>
    <recommendedName>
        <fullName evidence="6">Reverse transcriptase Ty1/copia-type domain-containing protein</fullName>
    </recommendedName>
</protein>
<accession>H3H9R9</accession>
<dbReference type="InterPro" id="IPR013103">
    <property type="entry name" value="RVT_2"/>
</dbReference>
<evidence type="ECO:0000259" key="3">
    <source>
        <dbReference type="Pfam" id="PF13976"/>
    </source>
</evidence>
<dbReference type="InParanoid" id="H3H9R9"/>
<evidence type="ECO:0000256" key="1">
    <source>
        <dbReference type="SAM" id="MobiDB-lite"/>
    </source>
</evidence>
<feature type="region of interest" description="Disordered" evidence="1">
    <location>
        <begin position="137"/>
        <end position="201"/>
    </location>
</feature>
<evidence type="ECO:0008006" key="6">
    <source>
        <dbReference type="Google" id="ProtNLM"/>
    </source>
</evidence>
<dbReference type="AlphaFoldDB" id="H3H9R9"/>
<dbReference type="InterPro" id="IPR025724">
    <property type="entry name" value="GAG-pre-integrase_dom"/>
</dbReference>
<dbReference type="Pfam" id="PF07727">
    <property type="entry name" value="RVT_2"/>
    <property type="match status" value="1"/>
</dbReference>
<feature type="domain" description="GAG-pre-integrase" evidence="3">
    <location>
        <begin position="65"/>
        <end position="139"/>
    </location>
</feature>
<evidence type="ECO:0000259" key="2">
    <source>
        <dbReference type="Pfam" id="PF07727"/>
    </source>
</evidence>
<evidence type="ECO:0000313" key="4">
    <source>
        <dbReference type="EnsemblProtists" id="Phyra87617"/>
    </source>
</evidence>
<feature type="compositionally biased region" description="Acidic residues" evidence="1">
    <location>
        <begin position="143"/>
        <end position="157"/>
    </location>
</feature>
<evidence type="ECO:0000313" key="5">
    <source>
        <dbReference type="Proteomes" id="UP000005238"/>
    </source>
</evidence>
<dbReference type="EnsemblProtists" id="Phyra87617">
    <property type="protein sequence ID" value="Phyra87617"/>
    <property type="gene ID" value="Phyra87617"/>
</dbReference>
<name>H3H9R9_PHYRM</name>
<dbReference type="Pfam" id="PF13976">
    <property type="entry name" value="gag_pre-integrs"/>
    <property type="match status" value="1"/>
</dbReference>
<organism evidence="4 5">
    <name type="scientific">Phytophthora ramorum</name>
    <name type="common">Sudden oak death agent</name>
    <dbReference type="NCBI Taxonomy" id="164328"/>
    <lineage>
        <taxon>Eukaryota</taxon>
        <taxon>Sar</taxon>
        <taxon>Stramenopiles</taxon>
        <taxon>Oomycota</taxon>
        <taxon>Peronosporomycetes</taxon>
        <taxon>Peronosporales</taxon>
        <taxon>Peronosporaceae</taxon>
        <taxon>Phytophthora</taxon>
    </lineage>
</organism>
<proteinExistence type="predicted"/>
<dbReference type="Pfam" id="PF14223">
    <property type="entry name" value="Retrotran_gag_2"/>
    <property type="match status" value="1"/>
</dbReference>
<dbReference type="STRING" id="164328.H3H9R9"/>
<dbReference type="eggNOG" id="KOG0017">
    <property type="taxonomic scope" value="Eukaryota"/>
</dbReference>
<dbReference type="EMBL" id="DS568125">
    <property type="status" value="NOT_ANNOTATED_CDS"/>
    <property type="molecule type" value="Genomic_DNA"/>
</dbReference>
<sequence>MSMKTPRGMKKGVLTTVWHIPKLSRNLFSVGRFTKDVGPVTFESDGCFADNKGLKWQLGAREGKGLFKLCMTPMMPDEANAASSKDRQGDTTSYLWHLRLGHIGHGGLDAIVKKSYGVGIDMTSVKQWELCDGCALGKQTRSDEDDNEEVEEEEAARDEDFGPGNKRHQRTQSLEEVTEVPSAKRYASQSRHQTLDEMSAAAQESQDFEAAYVVDSVGEMPTTFKSAMESSDAVKWKEACDSECDSLLKNDTWDVVPLPKGRKAIGCRWVFCVKENQAGEIERFKARLVAKGFSQKYGIDYDETFAPVAKFTSIRIVLSLAANLLVMSPSPVFPDQDPDYAFAMDATPTTTARINKFNGTNFHTWKFKMQMVREERELWEVTSGEVKLEHCTTTADQATFKRKSRKALAIICLAMEDSQLPLVRSAKDAHDA</sequence>
<reference evidence="5" key="1">
    <citation type="journal article" date="2006" name="Science">
        <title>Phytophthora genome sequences uncover evolutionary origins and mechanisms of pathogenesis.</title>
        <authorList>
            <person name="Tyler B.M."/>
            <person name="Tripathy S."/>
            <person name="Zhang X."/>
            <person name="Dehal P."/>
            <person name="Jiang R.H."/>
            <person name="Aerts A."/>
            <person name="Arredondo F.D."/>
            <person name="Baxter L."/>
            <person name="Bensasson D."/>
            <person name="Beynon J.L."/>
            <person name="Chapman J."/>
            <person name="Damasceno C.M."/>
            <person name="Dorrance A.E."/>
            <person name="Dou D."/>
            <person name="Dickerman A.W."/>
            <person name="Dubchak I.L."/>
            <person name="Garbelotto M."/>
            <person name="Gijzen M."/>
            <person name="Gordon S.G."/>
            <person name="Govers F."/>
            <person name="Grunwald N.J."/>
            <person name="Huang W."/>
            <person name="Ivors K.L."/>
            <person name="Jones R.W."/>
            <person name="Kamoun S."/>
            <person name="Krampis K."/>
            <person name="Lamour K.H."/>
            <person name="Lee M.K."/>
            <person name="McDonald W.H."/>
            <person name="Medina M."/>
            <person name="Meijer H.J."/>
            <person name="Nordberg E.K."/>
            <person name="Maclean D.J."/>
            <person name="Ospina-Giraldo M.D."/>
            <person name="Morris P.F."/>
            <person name="Phuntumart V."/>
            <person name="Putnam N.H."/>
            <person name="Rash S."/>
            <person name="Rose J.K."/>
            <person name="Sakihama Y."/>
            <person name="Salamov A.A."/>
            <person name="Savidor A."/>
            <person name="Scheuring C.F."/>
            <person name="Smith B.M."/>
            <person name="Sobral B.W."/>
            <person name="Terry A."/>
            <person name="Torto-Alalibo T.A."/>
            <person name="Win J."/>
            <person name="Xu Z."/>
            <person name="Zhang H."/>
            <person name="Grigoriev I.V."/>
            <person name="Rokhsar D.S."/>
            <person name="Boore J.L."/>
        </authorList>
    </citation>
    <scope>NUCLEOTIDE SEQUENCE [LARGE SCALE GENOMIC DNA]</scope>
    <source>
        <strain evidence="5">Pr102</strain>
    </source>
</reference>
<keyword evidence="5" id="KW-1185">Reference proteome</keyword>
<dbReference type="Proteomes" id="UP000005238">
    <property type="component" value="Unassembled WGS sequence"/>
</dbReference>